<comment type="caution">
    <text evidence="4">The sequence shown here is derived from an EMBL/GenBank/DDBJ whole genome shotgun (WGS) entry which is preliminary data.</text>
</comment>
<dbReference type="AlphaFoldDB" id="A0A844Z8T1"/>
<dbReference type="PANTHER" id="PTHR10414">
    <property type="entry name" value="ETHANOLAMINEPHOSPHOTRANSFERASE"/>
    <property type="match status" value="1"/>
</dbReference>
<feature type="transmembrane region" description="Helical" evidence="3">
    <location>
        <begin position="188"/>
        <end position="209"/>
    </location>
</feature>
<dbReference type="InterPro" id="IPR000462">
    <property type="entry name" value="CDP-OH_P_trans"/>
</dbReference>
<keyword evidence="4" id="KW-0808">Transferase</keyword>
<dbReference type="GO" id="GO:0016020">
    <property type="term" value="C:membrane"/>
    <property type="evidence" value="ECO:0007669"/>
    <property type="project" value="UniProtKB-SubCell"/>
</dbReference>
<evidence type="ECO:0000313" key="5">
    <source>
        <dbReference type="Proteomes" id="UP000460290"/>
    </source>
</evidence>
<dbReference type="GO" id="GO:0016780">
    <property type="term" value="F:phosphotransferase activity, for other substituted phosphate groups"/>
    <property type="evidence" value="ECO:0007669"/>
    <property type="project" value="InterPro"/>
</dbReference>
<dbReference type="OrthoDB" id="116551at2"/>
<organism evidence="4 5">
    <name type="scientific">Pontixanthobacter aestiaquae</name>
    <dbReference type="NCBI Taxonomy" id="1509367"/>
    <lineage>
        <taxon>Bacteria</taxon>
        <taxon>Pseudomonadati</taxon>
        <taxon>Pseudomonadota</taxon>
        <taxon>Alphaproteobacteria</taxon>
        <taxon>Sphingomonadales</taxon>
        <taxon>Erythrobacteraceae</taxon>
        <taxon>Pontixanthobacter</taxon>
    </lineage>
</organism>
<dbReference type="EMBL" id="WTYZ01000001">
    <property type="protein sequence ID" value="MXO83363.1"/>
    <property type="molecule type" value="Genomic_DNA"/>
</dbReference>
<feature type="transmembrane region" description="Helical" evidence="3">
    <location>
        <begin position="122"/>
        <end position="141"/>
    </location>
</feature>
<sequence length="228" mass="25229">MDPVDRIQQNFLAKNERRLLDIICARMPAWVTPDMMTALGMFGALIILLGYIGSNQNPAWLWLCIAGYVLHWIGDSTDGSLARFRKIERPRYGYFLDHSCDALGTTMIVGGIGLTPYVSLDLALFALVGYLLLSVHAFLAVRVLGEMKLSYLNAGPTELRFMLIALTLAMLGFGAGPGWFGGISGFDIFTGVIGAILLLLFVIQTLSTVRRLGKQEPARNDKWRSRNQ</sequence>
<evidence type="ECO:0000313" key="4">
    <source>
        <dbReference type="EMBL" id="MXO83363.1"/>
    </source>
</evidence>
<dbReference type="InterPro" id="IPR043130">
    <property type="entry name" value="CDP-OH_PTrfase_TM_dom"/>
</dbReference>
<accession>A0A844Z8T1</accession>
<dbReference type="PANTHER" id="PTHR10414:SF37">
    <property type="entry name" value="BB IN A BOXCAR, ISOFORM C"/>
    <property type="match status" value="1"/>
</dbReference>
<dbReference type="GO" id="GO:0008654">
    <property type="term" value="P:phospholipid biosynthetic process"/>
    <property type="evidence" value="ECO:0007669"/>
    <property type="project" value="InterPro"/>
</dbReference>
<dbReference type="InterPro" id="IPR014472">
    <property type="entry name" value="CHOPT"/>
</dbReference>
<keyword evidence="3" id="KW-0812">Transmembrane</keyword>
<comment type="subcellular location">
    <subcellularLocation>
        <location evidence="1">Membrane</location>
    </subcellularLocation>
</comment>
<feature type="transmembrane region" description="Helical" evidence="3">
    <location>
        <begin position="161"/>
        <end position="182"/>
    </location>
</feature>
<feature type="transmembrane region" description="Helical" evidence="3">
    <location>
        <begin position="35"/>
        <end position="53"/>
    </location>
</feature>
<proteinExistence type="predicted"/>
<dbReference type="Pfam" id="PF01066">
    <property type="entry name" value="CDP-OH_P_transf"/>
    <property type="match status" value="1"/>
</dbReference>
<dbReference type="Gene3D" id="1.20.120.1760">
    <property type="match status" value="1"/>
</dbReference>
<keyword evidence="5" id="KW-1185">Reference proteome</keyword>
<feature type="transmembrane region" description="Helical" evidence="3">
    <location>
        <begin position="59"/>
        <end position="74"/>
    </location>
</feature>
<dbReference type="Proteomes" id="UP000460290">
    <property type="component" value="Unassembled WGS sequence"/>
</dbReference>
<name>A0A844Z8T1_9SPHN</name>
<evidence type="ECO:0000256" key="3">
    <source>
        <dbReference type="SAM" id="Phobius"/>
    </source>
</evidence>
<evidence type="ECO:0000256" key="2">
    <source>
        <dbReference type="ARBA" id="ARBA00023136"/>
    </source>
</evidence>
<evidence type="ECO:0000256" key="1">
    <source>
        <dbReference type="ARBA" id="ARBA00004370"/>
    </source>
</evidence>
<keyword evidence="3" id="KW-1133">Transmembrane helix</keyword>
<protein>
    <submittedName>
        <fullName evidence="4">CDP-alcohol phosphatidyltransferase family protein</fullName>
    </submittedName>
</protein>
<gene>
    <name evidence="4" type="ORF">GRI35_08300</name>
</gene>
<keyword evidence="2 3" id="KW-0472">Membrane</keyword>
<reference evidence="4 5" key="1">
    <citation type="submission" date="2019-12" db="EMBL/GenBank/DDBJ databases">
        <title>Genomic-based taxomic classification of the family Erythrobacteraceae.</title>
        <authorList>
            <person name="Xu L."/>
        </authorList>
    </citation>
    <scope>NUCLEOTIDE SEQUENCE [LARGE SCALE GENOMIC DNA]</scope>
    <source>
        <strain evidence="4 5">KCTC 42006</strain>
    </source>
</reference>